<sequence>MDGWCSEASINDTVMRKPGARLCPGLALTASDNALRKASDVLHIEPRYRQFPQLMKKQQFNELGIPPDDKE</sequence>
<dbReference type="Ensembl" id="ENSKMAT00000020283.1">
    <property type="protein sequence ID" value="ENSKMAP00000020017.1"/>
    <property type="gene ID" value="ENSKMAG00000014881.1"/>
</dbReference>
<name>A0A3Q3G7B5_KRYMA</name>
<accession>A0A3Q3G7B5</accession>
<reference evidence="1" key="1">
    <citation type="submission" date="2025-08" db="UniProtKB">
        <authorList>
            <consortium name="Ensembl"/>
        </authorList>
    </citation>
    <scope>IDENTIFICATION</scope>
</reference>
<organism evidence="1 2">
    <name type="scientific">Kryptolebias marmoratus</name>
    <name type="common">Mangrove killifish</name>
    <name type="synonym">Rivulus marmoratus</name>
    <dbReference type="NCBI Taxonomy" id="37003"/>
    <lineage>
        <taxon>Eukaryota</taxon>
        <taxon>Metazoa</taxon>
        <taxon>Chordata</taxon>
        <taxon>Craniata</taxon>
        <taxon>Vertebrata</taxon>
        <taxon>Euteleostomi</taxon>
        <taxon>Actinopterygii</taxon>
        <taxon>Neopterygii</taxon>
        <taxon>Teleostei</taxon>
        <taxon>Neoteleostei</taxon>
        <taxon>Acanthomorphata</taxon>
        <taxon>Ovalentaria</taxon>
        <taxon>Atherinomorphae</taxon>
        <taxon>Cyprinodontiformes</taxon>
        <taxon>Rivulidae</taxon>
        <taxon>Kryptolebias</taxon>
    </lineage>
</organism>
<evidence type="ECO:0000313" key="1">
    <source>
        <dbReference type="Ensembl" id="ENSKMAP00000020017.1"/>
    </source>
</evidence>
<dbReference type="AlphaFoldDB" id="A0A3Q3G7B5"/>
<evidence type="ECO:0000313" key="2">
    <source>
        <dbReference type="Proteomes" id="UP000264800"/>
    </source>
</evidence>
<dbReference type="Proteomes" id="UP000264800">
    <property type="component" value="Unplaced"/>
</dbReference>
<reference evidence="1" key="2">
    <citation type="submission" date="2025-09" db="UniProtKB">
        <authorList>
            <consortium name="Ensembl"/>
        </authorList>
    </citation>
    <scope>IDENTIFICATION</scope>
</reference>
<keyword evidence="2" id="KW-1185">Reference proteome</keyword>
<proteinExistence type="predicted"/>
<protein>
    <submittedName>
        <fullName evidence="1">Uncharacterized protein</fullName>
    </submittedName>
</protein>